<dbReference type="NCBIfam" id="TIGR00445">
    <property type="entry name" value="mraY"/>
    <property type="match status" value="1"/>
</dbReference>
<keyword evidence="7" id="KW-0133">Cell shape</keyword>
<dbReference type="GO" id="GO:0051301">
    <property type="term" value="P:cell division"/>
    <property type="evidence" value="ECO:0007669"/>
    <property type="project" value="UniProtKB-KW"/>
</dbReference>
<comment type="catalytic activity">
    <reaction evidence="7">
        <text>UDP-N-acetyl-alpha-D-muramoyl-L-alanyl-gamma-D-glutamyl-meso-2,6-diaminopimeloyl-D-alanyl-D-alanine + di-trans,octa-cis-undecaprenyl phosphate = di-trans,octa-cis-undecaprenyl diphospho-N-acetyl-alpha-D-muramoyl-L-alanyl-D-glutamyl-meso-2,6-diaminopimeloyl-D-alanyl-D-alanine + UMP</text>
        <dbReference type="Rhea" id="RHEA:28386"/>
        <dbReference type="ChEBI" id="CHEBI:57865"/>
        <dbReference type="ChEBI" id="CHEBI:60392"/>
        <dbReference type="ChEBI" id="CHEBI:61386"/>
        <dbReference type="ChEBI" id="CHEBI:61387"/>
        <dbReference type="EC" id="2.7.8.13"/>
    </reaction>
</comment>
<accession>J0X1K4</accession>
<keyword evidence="7" id="KW-0131">Cell cycle</keyword>
<dbReference type="UniPathway" id="UPA00219"/>
<dbReference type="GO" id="GO:0051992">
    <property type="term" value="F:UDP-N-acetylmuramoyl-L-alanyl-D-glutamyl-meso-2,6-diaminopimelyl-D-alanyl-D-alanine:undecaprenyl-phosphate transferase activity"/>
    <property type="evidence" value="ECO:0007669"/>
    <property type="project" value="RHEA"/>
</dbReference>
<comment type="subcellular location">
    <subcellularLocation>
        <location evidence="7">Cell membrane</location>
        <topology evidence="7">Multi-pass membrane protein</topology>
    </subcellularLocation>
    <subcellularLocation>
        <location evidence="1">Membrane</location>
        <topology evidence="1">Multi-pass membrane protein</topology>
    </subcellularLocation>
</comment>
<dbReference type="eggNOG" id="COG0472">
    <property type="taxonomic scope" value="Bacteria"/>
</dbReference>
<dbReference type="InterPro" id="IPR003524">
    <property type="entry name" value="PNAcMuramoyl-5peptid_Trfase"/>
</dbReference>
<keyword evidence="7 9" id="KW-0460">Magnesium</keyword>
<dbReference type="EMBL" id="AGZS01000001">
    <property type="protein sequence ID" value="EJD65271.1"/>
    <property type="molecule type" value="Genomic_DNA"/>
</dbReference>
<comment type="caution">
    <text evidence="10">The sequence shown here is derived from an EMBL/GenBank/DDBJ whole genome shotgun (WGS) entry which is preliminary data.</text>
</comment>
<dbReference type="GO" id="GO:0046872">
    <property type="term" value="F:metal ion binding"/>
    <property type="evidence" value="ECO:0007669"/>
    <property type="project" value="UniProtKB-KW"/>
</dbReference>
<comment type="function">
    <text evidence="7">Catalyzes the initial step of the lipid cycle reactions in the biosynthesis of the cell wall peptidoglycan: transfers peptidoglycan precursor phospho-MurNAc-pentapeptide from UDP-MurNAc-pentapeptide onto the lipid carrier undecaprenyl phosphate, yielding undecaprenyl-pyrophosphoryl-MurNAc-pentapeptide, known as lipid I.</text>
</comment>
<keyword evidence="7" id="KW-0132">Cell division</keyword>
<dbReference type="STRING" id="857290.HMPREF9156_00035"/>
<dbReference type="Proteomes" id="UP000006415">
    <property type="component" value="Unassembled WGS sequence"/>
</dbReference>
<feature type="transmembrane region" description="Helical" evidence="7">
    <location>
        <begin position="271"/>
        <end position="290"/>
    </location>
</feature>
<dbReference type="InterPro" id="IPR000715">
    <property type="entry name" value="Glycosyl_transferase_4"/>
</dbReference>
<evidence type="ECO:0000256" key="8">
    <source>
        <dbReference type="NCBIfam" id="TIGR00445"/>
    </source>
</evidence>
<feature type="transmembrane region" description="Helical" evidence="7">
    <location>
        <begin position="247"/>
        <end position="264"/>
    </location>
</feature>
<reference evidence="10 11" key="1">
    <citation type="submission" date="2012-01" db="EMBL/GenBank/DDBJ databases">
        <title>The Genome Sequence of Scardovia wiggsiae F0424.</title>
        <authorList>
            <consortium name="The Broad Institute Genome Sequencing Platform"/>
            <person name="Earl A."/>
            <person name="Ward D."/>
            <person name="Feldgarden M."/>
            <person name="Gevers D."/>
            <person name="Izard J."/>
            <person name="Ganesan A."/>
            <person name="Baranova O.V."/>
            <person name="Blanton J.M."/>
            <person name="Tanner A.C."/>
            <person name="Mathney J."/>
            <person name="Dewhirst F.E."/>
            <person name="Young S.K."/>
            <person name="Zeng Q."/>
            <person name="Gargeya S."/>
            <person name="Fitzgerald M."/>
            <person name="Haas B."/>
            <person name="Abouelleil A."/>
            <person name="Alvarado L."/>
            <person name="Arachchi H.M."/>
            <person name="Berlin A."/>
            <person name="Chapman S.B."/>
            <person name="Gearin G."/>
            <person name="Goldberg J."/>
            <person name="Griggs A."/>
            <person name="Gujja S."/>
            <person name="Hansen M."/>
            <person name="Heiman D."/>
            <person name="Howarth C."/>
            <person name="Larimer J."/>
            <person name="Lui A."/>
            <person name="MacDonald P.J.P."/>
            <person name="McCowen C."/>
            <person name="Montmayeur A."/>
            <person name="Murphy C."/>
            <person name="Neiman D."/>
            <person name="Pearson M."/>
            <person name="Priest M."/>
            <person name="Roberts A."/>
            <person name="Saif S."/>
            <person name="Shea T."/>
            <person name="Sisk P."/>
            <person name="Stolte C."/>
            <person name="Sykes S."/>
            <person name="Wortman J."/>
            <person name="Nusbaum C."/>
            <person name="Birren B."/>
        </authorList>
    </citation>
    <scope>NUCLEOTIDE SEQUENCE [LARGE SCALE GENOMIC DNA]</scope>
    <source>
        <strain evidence="10 11">F0424</strain>
    </source>
</reference>
<dbReference type="GO" id="GO:0071555">
    <property type="term" value="P:cell wall organization"/>
    <property type="evidence" value="ECO:0007669"/>
    <property type="project" value="UniProtKB-KW"/>
</dbReference>
<keyword evidence="11" id="KW-1185">Reference proteome</keyword>
<comment type="similarity">
    <text evidence="2 7">Belongs to the glycosyltransferase 4 family. MraY subfamily.</text>
</comment>
<dbReference type="GO" id="GO:0008360">
    <property type="term" value="P:regulation of cell shape"/>
    <property type="evidence" value="ECO:0007669"/>
    <property type="project" value="UniProtKB-KW"/>
</dbReference>
<dbReference type="GO" id="GO:0008963">
    <property type="term" value="F:phospho-N-acetylmuramoyl-pentapeptide-transferase activity"/>
    <property type="evidence" value="ECO:0007669"/>
    <property type="project" value="UniProtKB-UniRule"/>
</dbReference>
<keyword evidence="4 7" id="KW-0812">Transmembrane</keyword>
<keyword evidence="7 9" id="KW-0479">Metal-binding</keyword>
<dbReference type="PANTHER" id="PTHR22926:SF5">
    <property type="entry name" value="PHOSPHO-N-ACETYLMURAMOYL-PENTAPEPTIDE-TRANSFERASE HOMOLOG"/>
    <property type="match status" value="1"/>
</dbReference>
<feature type="binding site" evidence="9">
    <location>
        <position position="275"/>
    </location>
    <ligand>
        <name>Mg(2+)</name>
        <dbReference type="ChEBI" id="CHEBI:18420"/>
    </ligand>
</feature>
<keyword evidence="7" id="KW-0573">Peptidoglycan synthesis</keyword>
<evidence type="ECO:0000256" key="9">
    <source>
        <dbReference type="PIRSR" id="PIRSR600715-1"/>
    </source>
</evidence>
<evidence type="ECO:0000256" key="5">
    <source>
        <dbReference type="ARBA" id="ARBA00022989"/>
    </source>
</evidence>
<keyword evidence="7" id="KW-0961">Cell wall biogenesis/degradation</keyword>
<feature type="transmembrane region" description="Helical" evidence="7">
    <location>
        <begin position="195"/>
        <end position="214"/>
    </location>
</feature>
<keyword evidence="3 7" id="KW-0808">Transferase</keyword>
<feature type="transmembrane region" description="Helical" evidence="7">
    <location>
        <begin position="120"/>
        <end position="138"/>
    </location>
</feature>
<keyword evidence="5 7" id="KW-1133">Transmembrane helix</keyword>
<evidence type="ECO:0000313" key="11">
    <source>
        <dbReference type="Proteomes" id="UP000006415"/>
    </source>
</evidence>
<dbReference type="CDD" id="cd06852">
    <property type="entry name" value="GT_MraY"/>
    <property type="match status" value="1"/>
</dbReference>
<feature type="transmembrane region" description="Helical" evidence="7">
    <location>
        <begin position="163"/>
        <end position="183"/>
    </location>
</feature>
<dbReference type="PANTHER" id="PTHR22926">
    <property type="entry name" value="PHOSPHO-N-ACETYLMURAMOYL-PENTAPEPTIDE-TRANSFERASE"/>
    <property type="match status" value="1"/>
</dbReference>
<gene>
    <name evidence="7" type="primary">mraY</name>
    <name evidence="10" type="ORF">HMPREF9156_00035</name>
</gene>
<feature type="transmembrane region" description="Helical" evidence="7">
    <location>
        <begin position="296"/>
        <end position="319"/>
    </location>
</feature>
<dbReference type="InterPro" id="IPR018480">
    <property type="entry name" value="PNAcMuramoyl-5peptid_Trfase_CS"/>
</dbReference>
<dbReference type="AlphaFoldDB" id="J0X1K4"/>
<evidence type="ECO:0000256" key="7">
    <source>
        <dbReference type="HAMAP-Rule" id="MF_00038"/>
    </source>
</evidence>
<feature type="transmembrane region" description="Helical" evidence="7">
    <location>
        <begin position="6"/>
        <end position="26"/>
    </location>
</feature>
<name>J0X1K4_9BIFI</name>
<evidence type="ECO:0000313" key="10">
    <source>
        <dbReference type="EMBL" id="EJD65271.1"/>
    </source>
</evidence>
<dbReference type="RefSeq" id="WP_007147103.1">
    <property type="nucleotide sequence ID" value="NZ_AKCI01000001.1"/>
</dbReference>
<feature type="transmembrane region" description="Helical" evidence="7">
    <location>
        <begin position="80"/>
        <end position="100"/>
    </location>
</feature>
<keyword evidence="7" id="KW-1003">Cell membrane</keyword>
<keyword evidence="6 7" id="KW-0472">Membrane</keyword>
<feature type="transmembrane region" description="Helical" evidence="7">
    <location>
        <begin position="346"/>
        <end position="366"/>
    </location>
</feature>
<evidence type="ECO:0000256" key="3">
    <source>
        <dbReference type="ARBA" id="ARBA00022679"/>
    </source>
</evidence>
<dbReference type="EC" id="2.7.8.13" evidence="7 8"/>
<organism evidence="10 11">
    <name type="scientific">Scardovia wiggsiae F0424</name>
    <dbReference type="NCBI Taxonomy" id="857290"/>
    <lineage>
        <taxon>Bacteria</taxon>
        <taxon>Bacillati</taxon>
        <taxon>Actinomycetota</taxon>
        <taxon>Actinomycetes</taxon>
        <taxon>Bifidobacteriales</taxon>
        <taxon>Bifidobacteriaceae</taxon>
        <taxon>Scardovia</taxon>
    </lineage>
</organism>
<dbReference type="Pfam" id="PF10555">
    <property type="entry name" value="MraY_sig1"/>
    <property type="match status" value="1"/>
</dbReference>
<dbReference type="GO" id="GO:0005886">
    <property type="term" value="C:plasma membrane"/>
    <property type="evidence" value="ECO:0007669"/>
    <property type="project" value="UniProtKB-SubCell"/>
</dbReference>
<dbReference type="OrthoDB" id="9805475at2"/>
<evidence type="ECO:0000256" key="2">
    <source>
        <dbReference type="ARBA" id="ARBA00005583"/>
    </source>
</evidence>
<comment type="pathway">
    <text evidence="7">Cell wall biogenesis; peptidoglycan biosynthesis.</text>
</comment>
<feature type="binding site" evidence="9">
    <location>
        <position position="188"/>
    </location>
    <ligand>
        <name>Mg(2+)</name>
        <dbReference type="ChEBI" id="CHEBI:18420"/>
    </ligand>
</feature>
<sequence length="376" mass="40895">MIALIIGLVVSLIVIFAGTPILIRVVEKMHYGQYIRQDGPKSHQVKRGTPTMGGVVIILSVVLGWLASALYRFAAFGTRFSVPALLVLFAMLSMGFLGFIDDFAKVSKKQNEGLSVHAKFIGQSIFATLYAVLSLVATSPETGPAAHPGITFNENVIIDFNKLGTVAAIVLFVIWVNFLMTAWTNAFNLTDGLDGLCAGSSMIAFLGYAMVAFWQSYHHSGMHLNGFGRLAFHPGGMAYTVADPQDLAIIAICAIAACFGFLWYNTNPAEIFMGDTGSLALGGLFAALSVATHTEVLAVIIGGLFVVETLSDIIQVSFFKATHKRVFKMAPIHHHFELEGWTETKVVVRFWMAEMIFVLIGVILFYGDWVLKSGLL</sequence>
<dbReference type="Pfam" id="PF00953">
    <property type="entry name" value="Glycos_transf_4"/>
    <property type="match status" value="1"/>
</dbReference>
<protein>
    <recommendedName>
        <fullName evidence="7 8">Phospho-N-acetylmuramoyl-pentapeptide-transferase</fullName>
        <ecNumber evidence="7 8">2.7.8.13</ecNumber>
    </recommendedName>
    <alternativeName>
        <fullName evidence="7">UDP-MurNAc-pentapeptide phosphotransferase</fullName>
    </alternativeName>
</protein>
<evidence type="ECO:0000256" key="6">
    <source>
        <dbReference type="ARBA" id="ARBA00023136"/>
    </source>
</evidence>
<evidence type="ECO:0000256" key="1">
    <source>
        <dbReference type="ARBA" id="ARBA00004141"/>
    </source>
</evidence>
<evidence type="ECO:0000256" key="4">
    <source>
        <dbReference type="ARBA" id="ARBA00022692"/>
    </source>
</evidence>
<proteinExistence type="inferred from homology"/>
<dbReference type="GO" id="GO:0009252">
    <property type="term" value="P:peptidoglycan biosynthetic process"/>
    <property type="evidence" value="ECO:0007669"/>
    <property type="project" value="UniProtKB-UniRule"/>
</dbReference>
<dbReference type="PROSITE" id="PS01347">
    <property type="entry name" value="MRAY_1"/>
    <property type="match status" value="1"/>
</dbReference>
<dbReference type="PROSITE" id="PS01348">
    <property type="entry name" value="MRAY_2"/>
    <property type="match status" value="1"/>
</dbReference>
<dbReference type="HAMAP" id="MF_00038">
    <property type="entry name" value="MraY"/>
    <property type="match status" value="1"/>
</dbReference>
<feature type="transmembrane region" description="Helical" evidence="7">
    <location>
        <begin position="51"/>
        <end position="74"/>
    </location>
</feature>
<dbReference type="HOGENOM" id="CLU_023982_0_0_11"/>
<comment type="cofactor">
    <cofactor evidence="7 9">
        <name>Mg(2+)</name>
        <dbReference type="ChEBI" id="CHEBI:18420"/>
    </cofactor>
</comment>